<organism evidence="2 3">
    <name type="scientific">Pseudomonas monteilii</name>
    <dbReference type="NCBI Taxonomy" id="76759"/>
    <lineage>
        <taxon>Bacteria</taxon>
        <taxon>Pseudomonadati</taxon>
        <taxon>Pseudomonadota</taxon>
        <taxon>Gammaproteobacteria</taxon>
        <taxon>Pseudomonadales</taxon>
        <taxon>Pseudomonadaceae</taxon>
        <taxon>Pseudomonas</taxon>
    </lineage>
</organism>
<reference evidence="2 3" key="1">
    <citation type="submission" date="2018-08" db="EMBL/GenBank/DDBJ databases">
        <title>Draft genome sequence of the cyanotroph, Pseudomonas monteilii BCN3.</title>
        <authorList>
            <person name="Jones L.B."/>
            <person name="Kunz D.A."/>
        </authorList>
    </citation>
    <scope>NUCLEOTIDE SEQUENCE [LARGE SCALE GENOMIC DNA]</scope>
    <source>
        <strain evidence="2 3">BCN3</strain>
    </source>
</reference>
<evidence type="ECO:0000256" key="1">
    <source>
        <dbReference type="SAM" id="MobiDB-lite"/>
    </source>
</evidence>
<feature type="compositionally biased region" description="Basic and acidic residues" evidence="1">
    <location>
        <begin position="270"/>
        <end position="289"/>
    </location>
</feature>
<dbReference type="EMBL" id="QWLL01000033">
    <property type="protein sequence ID" value="RII76794.1"/>
    <property type="molecule type" value="Genomic_DNA"/>
</dbReference>
<dbReference type="RefSeq" id="WP_119370403.1">
    <property type="nucleotide sequence ID" value="NZ_QWLL01000033.1"/>
</dbReference>
<name>A0A399M4U2_9PSED</name>
<sequence>MTDMMRYLTKQKLEWLIADAGLYVSAAKDQSDETEGISDQTYLSKYLAQTVKGLDPDLLTDLDKLMLGMQDVGRKKNFLSCWYLGTEENLEMWNEYGTEGVILFTDEWKLMSAFAEPLEHALEGYPVTYDDALKAGALHDPLRVKHKKFHKENEFRVVFSLSKYSILTGFESMGGHDGDNLTHESPNLIVGMSQKGRAQALKVIRRKNRGLVLDFNFGRAIREVRVHPLASDEELRNVEKHLLSIGITCPVNHSHLRRDDCSEVPTCQKTGHEAVETRPTQAHDKRPTP</sequence>
<comment type="caution">
    <text evidence="2">The sequence shown here is derived from an EMBL/GenBank/DDBJ whole genome shotgun (WGS) entry which is preliminary data.</text>
</comment>
<accession>A0A399M4U2</accession>
<gene>
    <name evidence="2" type="ORF">D0894_15265</name>
</gene>
<protein>
    <recommendedName>
        <fullName evidence="4">DUF2971 domain-containing protein</fullName>
    </recommendedName>
</protein>
<dbReference type="AlphaFoldDB" id="A0A399M4U2"/>
<evidence type="ECO:0008006" key="4">
    <source>
        <dbReference type="Google" id="ProtNLM"/>
    </source>
</evidence>
<evidence type="ECO:0000313" key="3">
    <source>
        <dbReference type="Proteomes" id="UP000265875"/>
    </source>
</evidence>
<feature type="region of interest" description="Disordered" evidence="1">
    <location>
        <begin position="269"/>
        <end position="289"/>
    </location>
</feature>
<dbReference type="Proteomes" id="UP000265875">
    <property type="component" value="Unassembled WGS sequence"/>
</dbReference>
<evidence type="ECO:0000313" key="2">
    <source>
        <dbReference type="EMBL" id="RII76794.1"/>
    </source>
</evidence>
<proteinExistence type="predicted"/>